<dbReference type="GeneID" id="87596828"/>
<name>Q9KDK6_HALH5</name>
<dbReference type="HOGENOM" id="CLU_3095542_0_0_9"/>
<dbReference type="OrthoDB" id="2938060at2"/>
<keyword evidence="2" id="KW-1185">Reference proteome</keyword>
<protein>
    <submittedName>
        <fullName evidence="1">BH1206 protein</fullName>
    </submittedName>
</protein>
<reference evidence="1 2" key="1">
    <citation type="journal article" date="2000" name="Nucleic Acids Res.">
        <title>Complete genome sequence of the alkaliphilic bacterium Bacillus halodurans and genomic sequence comparison with Bacillus subtilis.</title>
        <authorList>
            <person name="Takami H."/>
            <person name="Nakasone K."/>
            <person name="Takaki Y."/>
            <person name="Maeno G."/>
            <person name="Sasaki R."/>
            <person name="Masui N."/>
            <person name="Fuji F."/>
            <person name="Hirama C."/>
            <person name="Nakamura Y."/>
            <person name="Ogasawara N."/>
            <person name="Kuhara S."/>
            <person name="Horikoshi K."/>
        </authorList>
    </citation>
    <scope>NUCLEOTIDE SEQUENCE [LARGE SCALE GENOMIC DNA]</scope>
    <source>
        <strain evidence="2">ATCC BAA-125 / DSM 18197 / FERM 7344 / JCM 9153 / C-125</strain>
    </source>
</reference>
<proteinExistence type="predicted"/>
<organism evidence="1 2">
    <name type="scientific">Halalkalibacterium halodurans (strain ATCC BAA-125 / DSM 18197 / FERM 7344 / JCM 9153 / C-125)</name>
    <name type="common">Bacillus halodurans</name>
    <dbReference type="NCBI Taxonomy" id="272558"/>
    <lineage>
        <taxon>Bacteria</taxon>
        <taxon>Bacillati</taxon>
        <taxon>Bacillota</taxon>
        <taxon>Bacilli</taxon>
        <taxon>Bacillales</taxon>
        <taxon>Bacillaceae</taxon>
        <taxon>Halalkalibacterium (ex Joshi et al. 2022)</taxon>
    </lineage>
</organism>
<dbReference type="Pfam" id="PF09501">
    <property type="entry name" value="Bac_small_YrzI"/>
    <property type="match status" value="1"/>
</dbReference>
<dbReference type="KEGG" id="bha:BH1206"/>
<dbReference type="NCBIfam" id="TIGR02413">
    <property type="entry name" value="Bac_small_yrzI"/>
    <property type="match status" value="1"/>
</dbReference>
<dbReference type="EMBL" id="BA000004">
    <property type="protein sequence ID" value="BAB04925.1"/>
    <property type="molecule type" value="Genomic_DNA"/>
</dbReference>
<dbReference type="RefSeq" id="WP_010897375.1">
    <property type="nucleotide sequence ID" value="NC_002570.2"/>
</dbReference>
<dbReference type="AlphaFoldDB" id="Q9KDK6"/>
<dbReference type="PIR" id="F83800">
    <property type="entry name" value="F83800"/>
</dbReference>
<gene>
    <name evidence="1" type="ordered locus">BH1206</name>
</gene>
<evidence type="ECO:0000313" key="1">
    <source>
        <dbReference type="EMBL" id="BAB04925.1"/>
    </source>
</evidence>
<dbReference type="Proteomes" id="UP000001258">
    <property type="component" value="Chromosome"/>
</dbReference>
<sequence>MTFNFLVFTVTVKKRKYTSNELEQFIRDEKLQEEKLKHEVNYWLYYNRNGL</sequence>
<evidence type="ECO:0000313" key="2">
    <source>
        <dbReference type="Proteomes" id="UP000001258"/>
    </source>
</evidence>
<accession>Q9KDK6</accession>
<dbReference type="InterPro" id="IPR012655">
    <property type="entry name" value="YrzI"/>
</dbReference>